<evidence type="ECO:0000313" key="2">
    <source>
        <dbReference type="Proteomes" id="UP000828390"/>
    </source>
</evidence>
<gene>
    <name evidence="1" type="ORF">DPMN_101636</name>
</gene>
<evidence type="ECO:0000313" key="1">
    <source>
        <dbReference type="EMBL" id="KAH3858990.1"/>
    </source>
</evidence>
<dbReference type="EMBL" id="JAIWYP010000003">
    <property type="protein sequence ID" value="KAH3858990.1"/>
    <property type="molecule type" value="Genomic_DNA"/>
</dbReference>
<comment type="caution">
    <text evidence="1">The sequence shown here is derived from an EMBL/GenBank/DDBJ whole genome shotgun (WGS) entry which is preliminary data.</text>
</comment>
<protein>
    <submittedName>
        <fullName evidence="1">Uncharacterized protein</fullName>
    </submittedName>
</protein>
<keyword evidence="2" id="KW-1185">Reference proteome</keyword>
<organism evidence="1 2">
    <name type="scientific">Dreissena polymorpha</name>
    <name type="common">Zebra mussel</name>
    <name type="synonym">Mytilus polymorpha</name>
    <dbReference type="NCBI Taxonomy" id="45954"/>
    <lineage>
        <taxon>Eukaryota</taxon>
        <taxon>Metazoa</taxon>
        <taxon>Spiralia</taxon>
        <taxon>Lophotrochozoa</taxon>
        <taxon>Mollusca</taxon>
        <taxon>Bivalvia</taxon>
        <taxon>Autobranchia</taxon>
        <taxon>Heteroconchia</taxon>
        <taxon>Euheterodonta</taxon>
        <taxon>Imparidentia</taxon>
        <taxon>Neoheterodontei</taxon>
        <taxon>Myida</taxon>
        <taxon>Dreissenoidea</taxon>
        <taxon>Dreissenidae</taxon>
        <taxon>Dreissena</taxon>
    </lineage>
</organism>
<accession>A0A9D4RA92</accession>
<name>A0A9D4RA92_DREPO</name>
<proteinExistence type="predicted"/>
<sequence length="123" mass="14758">MGIGRSRFIYTPTHNPDGTYRIYNPPVTLNRKWSEFPFLFHYNYSRYLRRFFFAYIFVGLPIHIYGPQKTVNREDLQKRRLNYNYTLHEPPRPFIPPEVPAYKPKGGLASIVNWSPPKYRSED</sequence>
<reference evidence="1" key="1">
    <citation type="journal article" date="2019" name="bioRxiv">
        <title>The Genome of the Zebra Mussel, Dreissena polymorpha: A Resource for Invasive Species Research.</title>
        <authorList>
            <person name="McCartney M.A."/>
            <person name="Auch B."/>
            <person name="Kono T."/>
            <person name="Mallez S."/>
            <person name="Zhang Y."/>
            <person name="Obille A."/>
            <person name="Becker A."/>
            <person name="Abrahante J.E."/>
            <person name="Garbe J."/>
            <person name="Badalamenti J.P."/>
            <person name="Herman A."/>
            <person name="Mangelson H."/>
            <person name="Liachko I."/>
            <person name="Sullivan S."/>
            <person name="Sone E.D."/>
            <person name="Koren S."/>
            <person name="Silverstein K.A.T."/>
            <person name="Beckman K.B."/>
            <person name="Gohl D.M."/>
        </authorList>
    </citation>
    <scope>NUCLEOTIDE SEQUENCE</scope>
    <source>
        <strain evidence="1">Duluth1</strain>
        <tissue evidence="1">Whole animal</tissue>
    </source>
</reference>
<dbReference type="OrthoDB" id="10510652at2759"/>
<dbReference type="AlphaFoldDB" id="A0A9D4RA92"/>
<reference evidence="1" key="2">
    <citation type="submission" date="2020-11" db="EMBL/GenBank/DDBJ databases">
        <authorList>
            <person name="McCartney M.A."/>
            <person name="Auch B."/>
            <person name="Kono T."/>
            <person name="Mallez S."/>
            <person name="Becker A."/>
            <person name="Gohl D.M."/>
            <person name="Silverstein K.A.T."/>
            <person name="Koren S."/>
            <person name="Bechman K.B."/>
            <person name="Herman A."/>
            <person name="Abrahante J.E."/>
            <person name="Garbe J."/>
        </authorList>
    </citation>
    <scope>NUCLEOTIDE SEQUENCE</scope>
    <source>
        <strain evidence="1">Duluth1</strain>
        <tissue evidence="1">Whole animal</tissue>
    </source>
</reference>
<dbReference type="Proteomes" id="UP000828390">
    <property type="component" value="Unassembled WGS sequence"/>
</dbReference>